<protein>
    <submittedName>
        <fullName evidence="1">Uncharacterized protein</fullName>
    </submittedName>
</protein>
<proteinExistence type="predicted"/>
<evidence type="ECO:0000313" key="1">
    <source>
        <dbReference type="EMBL" id="GAA4837938.1"/>
    </source>
</evidence>
<name>A0ABP9DC75_9BACT</name>
<sequence length="52" mass="6059">MCHSNENRSFIKCIVDNLFSEDNEQGRGGIVNKFIPYRLSLRPYTVNENNKP</sequence>
<comment type="caution">
    <text evidence="1">The sequence shown here is derived from an EMBL/GenBank/DDBJ whole genome shotgun (WGS) entry which is preliminary data.</text>
</comment>
<gene>
    <name evidence="1" type="ORF">GCM10023331_23850</name>
</gene>
<accession>A0ABP9DC75</accession>
<keyword evidence="2" id="KW-1185">Reference proteome</keyword>
<evidence type="ECO:0000313" key="2">
    <source>
        <dbReference type="Proteomes" id="UP001500298"/>
    </source>
</evidence>
<organism evidence="1 2">
    <name type="scientific">Algivirga pacifica</name>
    <dbReference type="NCBI Taxonomy" id="1162670"/>
    <lineage>
        <taxon>Bacteria</taxon>
        <taxon>Pseudomonadati</taxon>
        <taxon>Bacteroidota</taxon>
        <taxon>Cytophagia</taxon>
        <taxon>Cytophagales</taxon>
        <taxon>Flammeovirgaceae</taxon>
        <taxon>Algivirga</taxon>
    </lineage>
</organism>
<dbReference type="EMBL" id="BAABJX010000036">
    <property type="protein sequence ID" value="GAA4837938.1"/>
    <property type="molecule type" value="Genomic_DNA"/>
</dbReference>
<dbReference type="Proteomes" id="UP001500298">
    <property type="component" value="Unassembled WGS sequence"/>
</dbReference>
<reference evidence="2" key="1">
    <citation type="journal article" date="2019" name="Int. J. Syst. Evol. Microbiol.">
        <title>The Global Catalogue of Microorganisms (GCM) 10K type strain sequencing project: providing services to taxonomists for standard genome sequencing and annotation.</title>
        <authorList>
            <consortium name="The Broad Institute Genomics Platform"/>
            <consortium name="The Broad Institute Genome Sequencing Center for Infectious Disease"/>
            <person name="Wu L."/>
            <person name="Ma J."/>
        </authorList>
    </citation>
    <scope>NUCLEOTIDE SEQUENCE [LARGE SCALE GENOMIC DNA]</scope>
    <source>
        <strain evidence="2">JCM 18326</strain>
    </source>
</reference>